<organism evidence="2 3">
    <name type="scientific">Amycolatopsis oliviviridis</name>
    <dbReference type="NCBI Taxonomy" id="1471590"/>
    <lineage>
        <taxon>Bacteria</taxon>
        <taxon>Bacillati</taxon>
        <taxon>Actinomycetota</taxon>
        <taxon>Actinomycetes</taxon>
        <taxon>Pseudonocardiales</taxon>
        <taxon>Pseudonocardiaceae</taxon>
        <taxon>Amycolatopsis</taxon>
    </lineage>
</organism>
<name>A0ABQ3L7A1_9PSEU</name>
<dbReference type="Proteomes" id="UP000635387">
    <property type="component" value="Unassembled WGS sequence"/>
</dbReference>
<evidence type="ECO:0000313" key="2">
    <source>
        <dbReference type="EMBL" id="GHH01488.1"/>
    </source>
</evidence>
<feature type="domain" description="Recombinase zinc beta ribbon" evidence="1">
    <location>
        <begin position="6"/>
        <end position="37"/>
    </location>
</feature>
<dbReference type="EMBL" id="BNAY01000001">
    <property type="protein sequence ID" value="GHH01488.1"/>
    <property type="molecule type" value="Genomic_DNA"/>
</dbReference>
<dbReference type="InterPro" id="IPR025827">
    <property type="entry name" value="Zn_ribbon_recom_dom"/>
</dbReference>
<gene>
    <name evidence="2" type="ORF">GCM10017790_01490</name>
</gene>
<proteinExistence type="predicted"/>
<accession>A0ABQ3L7A1</accession>
<evidence type="ECO:0000313" key="3">
    <source>
        <dbReference type="Proteomes" id="UP000635387"/>
    </source>
</evidence>
<keyword evidence="3" id="KW-1185">Reference proteome</keyword>
<reference evidence="3" key="1">
    <citation type="journal article" date="2019" name="Int. J. Syst. Evol. Microbiol.">
        <title>The Global Catalogue of Microorganisms (GCM) 10K type strain sequencing project: providing services to taxonomists for standard genome sequencing and annotation.</title>
        <authorList>
            <consortium name="The Broad Institute Genomics Platform"/>
            <consortium name="The Broad Institute Genome Sequencing Center for Infectious Disease"/>
            <person name="Wu L."/>
            <person name="Ma J."/>
        </authorList>
    </citation>
    <scope>NUCLEOTIDE SEQUENCE [LARGE SCALE GENOMIC DNA]</scope>
    <source>
        <strain evidence="3">CGMCC 4.7683</strain>
    </source>
</reference>
<evidence type="ECO:0000259" key="1">
    <source>
        <dbReference type="Pfam" id="PF13408"/>
    </source>
</evidence>
<comment type="caution">
    <text evidence="2">The sequence shown here is derived from an EMBL/GenBank/DDBJ whole genome shotgun (WGS) entry which is preliminary data.</text>
</comment>
<dbReference type="RefSeq" id="WP_191250715.1">
    <property type="nucleotide sequence ID" value="NZ_BNAY01000001.1"/>
</dbReference>
<dbReference type="Pfam" id="PF13408">
    <property type="entry name" value="Zn_ribbon_recom"/>
    <property type="match status" value="1"/>
</dbReference>
<sequence length="132" mass="14465">MKHVYLFRGLIGCGACERKMEGGPRKYRMYYRCPARTLAPGAPALLAHPPTIYLRKEPLRDVANGWIGGLFDQQKIEQTVSQLVGAQPAVRAEGDGVASKQLEEVEAKLRRFQDAIAAGVDPTALVESINEA</sequence>
<protein>
    <recommendedName>
        <fullName evidence="1">Recombinase zinc beta ribbon domain-containing protein</fullName>
    </recommendedName>
</protein>